<organism evidence="2 3">
    <name type="scientific">Thalassobellus suaedae</name>
    <dbReference type="NCBI Taxonomy" id="3074124"/>
    <lineage>
        <taxon>Bacteria</taxon>
        <taxon>Pseudomonadati</taxon>
        <taxon>Bacteroidota</taxon>
        <taxon>Flavobacteriia</taxon>
        <taxon>Flavobacteriales</taxon>
        <taxon>Flavobacteriaceae</taxon>
        <taxon>Thalassobellus</taxon>
    </lineage>
</organism>
<reference evidence="2 3" key="1">
    <citation type="submission" date="2023-09" db="EMBL/GenBank/DDBJ databases">
        <title>Thalassobella suaedae gen. nov., sp. nov., a marine bacterium of the family Flavobacteriaceae isolated from a halophyte Suaeda japonica.</title>
        <authorList>
            <person name="Lee S.Y."/>
            <person name="Hwang C.Y."/>
        </authorList>
    </citation>
    <scope>NUCLEOTIDE SEQUENCE [LARGE SCALE GENOMIC DNA]</scope>
    <source>
        <strain evidence="2 3">HL-DH14</strain>
    </source>
</reference>
<evidence type="ECO:0000313" key="3">
    <source>
        <dbReference type="Proteomes" id="UP001302806"/>
    </source>
</evidence>
<proteinExistence type="predicted"/>
<dbReference type="PANTHER" id="PTHR43576">
    <property type="entry name" value="ALPHA-L-ARABINOFURANOSIDASE C-RELATED"/>
    <property type="match status" value="1"/>
</dbReference>
<dbReference type="PANTHER" id="PTHR43576:SF3">
    <property type="entry name" value="ALPHA-L-ARABINOFURANOSIDASE C"/>
    <property type="match status" value="1"/>
</dbReference>
<dbReference type="InterPro" id="IPR017853">
    <property type="entry name" value="GH"/>
</dbReference>
<feature type="domain" description="Alpha-L-arabinofuranosidase 1 catalytic" evidence="1">
    <location>
        <begin position="240"/>
        <end position="356"/>
    </location>
</feature>
<dbReference type="Proteomes" id="UP001302806">
    <property type="component" value="Chromosome"/>
</dbReference>
<dbReference type="Gene3D" id="3.20.20.80">
    <property type="entry name" value="Glycosidases"/>
    <property type="match status" value="1"/>
</dbReference>
<protein>
    <recommendedName>
        <fullName evidence="1">Alpha-L-arabinofuranosidase 1 catalytic domain-containing protein</fullName>
    </recommendedName>
</protein>
<evidence type="ECO:0000313" key="2">
    <source>
        <dbReference type="EMBL" id="WNH09226.1"/>
    </source>
</evidence>
<dbReference type="Pfam" id="PF22848">
    <property type="entry name" value="ASD1_dom"/>
    <property type="match status" value="1"/>
</dbReference>
<dbReference type="SUPFAM" id="SSF51445">
    <property type="entry name" value="(Trans)glycosidases"/>
    <property type="match status" value="1"/>
</dbReference>
<sequence length="366" mass="41526">MKYRNQILNICILLLVINFTSCIHEKVTQKIIAKINIENTREPISKYIYGMFLENLGNEDVGNIVDDGLWAELLDDRKFFYAVDDKDELIPINRKEKINQWKPVGYSKDILMDSLDSYVGKHSPKIMLNSKKETGILQSGIAVKATKNYTGRIILKGTPNVDVTVSFIFGDDSEDRETITFKNVSPDYTKYDFSFNSKKENPDATLKITAKGEGSFKIGAVSLMPADNIDGFRPDVLALLKDLNSGIYRWGGNFISGYDWRDGVGNPDKRAPRYEYAWKCLEDNDVGTEEMIRFAELINVELSMTVNTGFGDAFSAAQWVEYVNGSTETPMGKLREKNGHAEPYNIKLWCVGNESYGWWQLGTKFL</sequence>
<dbReference type="RefSeq" id="WP_415865737.1">
    <property type="nucleotide sequence ID" value="NZ_CP134537.1"/>
</dbReference>
<dbReference type="InterPro" id="IPR055235">
    <property type="entry name" value="ASD1_cat"/>
</dbReference>
<gene>
    <name evidence="2" type="ORF">RHP51_00235</name>
</gene>
<evidence type="ECO:0000259" key="1">
    <source>
        <dbReference type="Pfam" id="PF22848"/>
    </source>
</evidence>
<accession>A0ABY9XTV1</accession>
<dbReference type="EMBL" id="CP134537">
    <property type="protein sequence ID" value="WNH09226.1"/>
    <property type="molecule type" value="Genomic_DNA"/>
</dbReference>
<name>A0ABY9XTV1_9FLAO</name>